<evidence type="ECO:0000256" key="5">
    <source>
        <dbReference type="ARBA" id="ARBA00022835"/>
    </source>
</evidence>
<dbReference type="GO" id="GO:0034475">
    <property type="term" value="P:U4 snRNA 3'-end processing"/>
    <property type="evidence" value="ECO:0007669"/>
    <property type="project" value="TreeGrafter"/>
</dbReference>
<dbReference type="InterPro" id="IPR015847">
    <property type="entry name" value="ExoRNase_PH_dom2"/>
</dbReference>
<reference evidence="10 11" key="1">
    <citation type="journal article" date="2015" name="Sci. Rep.">
        <title>Chromosome-level genome map provides insights into diverse defense mechanisms in the medicinal fungus Ganoderma sinense.</title>
        <authorList>
            <person name="Zhu Y."/>
            <person name="Xu J."/>
            <person name="Sun C."/>
            <person name="Zhou S."/>
            <person name="Xu H."/>
            <person name="Nelson D.R."/>
            <person name="Qian J."/>
            <person name="Song J."/>
            <person name="Luo H."/>
            <person name="Xiang L."/>
            <person name="Li Y."/>
            <person name="Xu Z."/>
            <person name="Ji A."/>
            <person name="Wang L."/>
            <person name="Lu S."/>
            <person name="Hayward A."/>
            <person name="Sun W."/>
            <person name="Li X."/>
            <person name="Schwartz D.C."/>
            <person name="Wang Y."/>
            <person name="Chen S."/>
        </authorList>
    </citation>
    <scope>NUCLEOTIDE SEQUENCE [LARGE SCALE GENOMIC DNA]</scope>
    <source>
        <strain evidence="10 11">ZZ0214-1</strain>
    </source>
</reference>
<dbReference type="SUPFAM" id="SSF55666">
    <property type="entry name" value="Ribonuclease PH domain 2-like"/>
    <property type="match status" value="1"/>
</dbReference>
<evidence type="ECO:0000256" key="7">
    <source>
        <dbReference type="ARBA" id="ARBA00077929"/>
    </source>
</evidence>
<proteinExistence type="inferred from homology"/>
<evidence type="ECO:0000256" key="2">
    <source>
        <dbReference type="ARBA" id="ARBA00004604"/>
    </source>
</evidence>
<sequence length="264" mass="29191">MSSRIEILNDGGFRSDGRKQYELRDVLIDLSQQGTADGSAQISHGLTQVLVTVFGPREAKMRSHTLHDRAVLNVEMSVAPFSTGERRKRSKADRRILEMASMIASTFEPVVQTTLYPRSQIDIYVHVLQQDGSLLPACINATTLALITAGVPLHDFVCAVTGGVHSTSPLLDLTTVEENDIPHMTVAVMPRTQKVTLVTMETRLHVERFRELFELACEAGQTIHKEMKLAVKDRTVVLVGAMDAGLKGVAVDDRDRDVVMEDRI</sequence>
<dbReference type="Gene3D" id="3.30.230.70">
    <property type="entry name" value="GHMP Kinase, N-terminal domain"/>
    <property type="match status" value="1"/>
</dbReference>
<dbReference type="GO" id="GO:0005730">
    <property type="term" value="C:nucleolus"/>
    <property type="evidence" value="ECO:0007669"/>
    <property type="project" value="UniProtKB-SubCell"/>
</dbReference>
<dbReference type="InterPro" id="IPR020568">
    <property type="entry name" value="Ribosomal_Su5_D2-typ_SF"/>
</dbReference>
<dbReference type="PANTHER" id="PTHR11953">
    <property type="entry name" value="EXOSOME COMPLEX COMPONENT"/>
    <property type="match status" value="1"/>
</dbReference>
<evidence type="ECO:0000256" key="6">
    <source>
        <dbReference type="ARBA" id="ARBA00063066"/>
    </source>
</evidence>
<dbReference type="Pfam" id="PF03725">
    <property type="entry name" value="RNase_PH_C"/>
    <property type="match status" value="1"/>
</dbReference>
<comment type="subunit">
    <text evidence="6">Component of the RNA exosome complex. Specifically part of the catalytically inactive RNA exosome core complex (Exo-9) which may associate with the catalytic subunits RRP6 and DIS3 in cytoplasmic- and nuclear-specific RNA exosome complex forms. Exo-9 is formed by a hexameric base ring of RNase PH domain-containing subunits and a cap ring consisting of CSL4, RRP4 and RRP40.</text>
</comment>
<keyword evidence="11" id="KW-1185">Reference proteome</keyword>
<dbReference type="FunFam" id="3.30.230.70:FF:000004">
    <property type="entry name" value="Exosome complex component Rrp41"/>
    <property type="match status" value="1"/>
</dbReference>
<dbReference type="Pfam" id="PF01138">
    <property type="entry name" value="RNase_PH"/>
    <property type="match status" value="1"/>
</dbReference>
<comment type="similarity">
    <text evidence="3">Belongs to the RNase PH family.</text>
</comment>
<evidence type="ECO:0000259" key="9">
    <source>
        <dbReference type="Pfam" id="PF03725"/>
    </source>
</evidence>
<comment type="subcellular location">
    <subcellularLocation>
        <location evidence="1">Cytoplasm</location>
    </subcellularLocation>
    <subcellularLocation>
        <location evidence="2">Nucleus</location>
        <location evidence="2">Nucleolus</location>
    </subcellularLocation>
</comment>
<evidence type="ECO:0000256" key="1">
    <source>
        <dbReference type="ARBA" id="ARBA00004496"/>
    </source>
</evidence>
<gene>
    <name evidence="10" type="ORF">GSI_08095</name>
</gene>
<evidence type="ECO:0000313" key="11">
    <source>
        <dbReference type="Proteomes" id="UP000230002"/>
    </source>
</evidence>
<dbReference type="EMBL" id="AYKW01000018">
    <property type="protein sequence ID" value="PIL29886.1"/>
    <property type="molecule type" value="Genomic_DNA"/>
</dbReference>
<protein>
    <recommendedName>
        <fullName evidence="7">Ribosomal RNA-processing protein 41</fullName>
    </recommendedName>
</protein>
<dbReference type="STRING" id="1077348.A0A2G8S7Y4"/>
<name>A0A2G8S7Y4_9APHY</name>
<dbReference type="OrthoDB" id="437922at2759"/>
<dbReference type="InterPro" id="IPR001247">
    <property type="entry name" value="ExoRNase_PH_dom1"/>
</dbReference>
<evidence type="ECO:0000256" key="4">
    <source>
        <dbReference type="ARBA" id="ARBA00022490"/>
    </source>
</evidence>
<dbReference type="GO" id="GO:0016075">
    <property type="term" value="P:rRNA catabolic process"/>
    <property type="evidence" value="ECO:0007669"/>
    <property type="project" value="TreeGrafter"/>
</dbReference>
<organism evidence="10 11">
    <name type="scientific">Ganoderma sinense ZZ0214-1</name>
    <dbReference type="NCBI Taxonomy" id="1077348"/>
    <lineage>
        <taxon>Eukaryota</taxon>
        <taxon>Fungi</taxon>
        <taxon>Dikarya</taxon>
        <taxon>Basidiomycota</taxon>
        <taxon>Agaricomycotina</taxon>
        <taxon>Agaricomycetes</taxon>
        <taxon>Polyporales</taxon>
        <taxon>Polyporaceae</taxon>
        <taxon>Ganoderma</taxon>
    </lineage>
</organism>
<dbReference type="InterPro" id="IPR027408">
    <property type="entry name" value="PNPase/RNase_PH_dom_sf"/>
</dbReference>
<comment type="caution">
    <text evidence="10">The sequence shown here is derived from an EMBL/GenBank/DDBJ whole genome shotgun (WGS) entry which is preliminary data.</text>
</comment>
<evidence type="ECO:0000259" key="8">
    <source>
        <dbReference type="Pfam" id="PF01138"/>
    </source>
</evidence>
<keyword evidence="4" id="KW-0963">Cytoplasm</keyword>
<feature type="domain" description="Exoribonuclease phosphorolytic" evidence="8">
    <location>
        <begin position="22"/>
        <end position="152"/>
    </location>
</feature>
<feature type="domain" description="Exoribonuclease phosphorolytic" evidence="9">
    <location>
        <begin position="155"/>
        <end position="219"/>
    </location>
</feature>
<dbReference type="GO" id="GO:0000176">
    <property type="term" value="C:nuclear exosome (RNase complex)"/>
    <property type="evidence" value="ECO:0007669"/>
    <property type="project" value="TreeGrafter"/>
</dbReference>
<dbReference type="CDD" id="cd11370">
    <property type="entry name" value="RNase_PH_RRP41"/>
    <property type="match status" value="1"/>
</dbReference>
<dbReference type="InterPro" id="IPR050080">
    <property type="entry name" value="RNase_PH"/>
</dbReference>
<dbReference type="SUPFAM" id="SSF54211">
    <property type="entry name" value="Ribosomal protein S5 domain 2-like"/>
    <property type="match status" value="1"/>
</dbReference>
<dbReference type="GO" id="GO:0071051">
    <property type="term" value="P:poly(A)-dependent snoRNA 3'-end processing"/>
    <property type="evidence" value="ECO:0007669"/>
    <property type="project" value="TreeGrafter"/>
</dbReference>
<dbReference type="GO" id="GO:0000177">
    <property type="term" value="C:cytoplasmic exosome (RNase complex)"/>
    <property type="evidence" value="ECO:0007669"/>
    <property type="project" value="TreeGrafter"/>
</dbReference>
<accession>A0A2G8S7Y4</accession>
<dbReference type="InterPro" id="IPR036345">
    <property type="entry name" value="ExoRNase_PH_dom2_sf"/>
</dbReference>
<dbReference type="GO" id="GO:0071028">
    <property type="term" value="P:nuclear mRNA surveillance"/>
    <property type="evidence" value="ECO:0007669"/>
    <property type="project" value="TreeGrafter"/>
</dbReference>
<evidence type="ECO:0000256" key="3">
    <source>
        <dbReference type="ARBA" id="ARBA00006678"/>
    </source>
</evidence>
<dbReference type="GO" id="GO:0003723">
    <property type="term" value="F:RNA binding"/>
    <property type="evidence" value="ECO:0007669"/>
    <property type="project" value="TreeGrafter"/>
</dbReference>
<evidence type="ECO:0000313" key="10">
    <source>
        <dbReference type="EMBL" id="PIL29886.1"/>
    </source>
</evidence>
<dbReference type="AlphaFoldDB" id="A0A2G8S7Y4"/>
<dbReference type="PANTHER" id="PTHR11953:SF0">
    <property type="entry name" value="EXOSOME COMPLEX COMPONENT RRP41"/>
    <property type="match status" value="1"/>
</dbReference>
<dbReference type="Proteomes" id="UP000230002">
    <property type="component" value="Unassembled WGS sequence"/>
</dbReference>
<keyword evidence="5" id="KW-0271">Exosome</keyword>